<name>A0A1F6C5A2_9BACT</name>
<dbReference type="EMBL" id="MFKP01000014">
    <property type="protein sequence ID" value="OGG44293.1"/>
    <property type="molecule type" value="Genomic_DNA"/>
</dbReference>
<proteinExistence type="predicted"/>
<sequence length="77" mass="8243">MEGPRQGHPRFEPLKKGPYDTTMGMGIGGIITAVIDGERQSVTAETNGLYGVKAQTPAGTRYVVVNAIIDFRPKGPK</sequence>
<reference evidence="2 3" key="1">
    <citation type="journal article" date="2016" name="Nat. Commun.">
        <title>Thousands of microbial genomes shed light on interconnected biogeochemical processes in an aquifer system.</title>
        <authorList>
            <person name="Anantharaman K."/>
            <person name="Brown C.T."/>
            <person name="Hug L.A."/>
            <person name="Sharon I."/>
            <person name="Castelle C.J."/>
            <person name="Probst A.J."/>
            <person name="Thomas B.C."/>
            <person name="Singh A."/>
            <person name="Wilkins M.J."/>
            <person name="Karaoz U."/>
            <person name="Brodie E.L."/>
            <person name="Williams K.H."/>
            <person name="Hubbard S.S."/>
            <person name="Banfield J.F."/>
        </authorList>
    </citation>
    <scope>NUCLEOTIDE SEQUENCE [LARGE SCALE GENOMIC DNA]</scope>
</reference>
<evidence type="ECO:0000313" key="3">
    <source>
        <dbReference type="Proteomes" id="UP000178249"/>
    </source>
</evidence>
<accession>A0A1F6C5A2</accession>
<comment type="caution">
    <text evidence="2">The sequence shown here is derived from an EMBL/GenBank/DDBJ whole genome shotgun (WGS) entry which is preliminary data.</text>
</comment>
<feature type="compositionally biased region" description="Basic and acidic residues" evidence="1">
    <location>
        <begin position="9"/>
        <end position="18"/>
    </location>
</feature>
<feature type="region of interest" description="Disordered" evidence="1">
    <location>
        <begin position="1"/>
        <end position="20"/>
    </location>
</feature>
<protein>
    <submittedName>
        <fullName evidence="2">Uncharacterized protein</fullName>
    </submittedName>
</protein>
<evidence type="ECO:0000313" key="2">
    <source>
        <dbReference type="EMBL" id="OGG44293.1"/>
    </source>
</evidence>
<evidence type="ECO:0000256" key="1">
    <source>
        <dbReference type="SAM" id="MobiDB-lite"/>
    </source>
</evidence>
<dbReference type="Proteomes" id="UP000178249">
    <property type="component" value="Unassembled WGS sequence"/>
</dbReference>
<organism evidence="2 3">
    <name type="scientific">Candidatus Kaiserbacteria bacterium RIFCSPHIGHO2_01_FULL_48_10</name>
    <dbReference type="NCBI Taxonomy" id="1798476"/>
    <lineage>
        <taxon>Bacteria</taxon>
        <taxon>Candidatus Kaiseribacteriota</taxon>
    </lineage>
</organism>
<dbReference type="AlphaFoldDB" id="A0A1F6C5A2"/>
<gene>
    <name evidence="2" type="ORF">A2841_02855</name>
</gene>